<sequence>MAGLPRFVVLKSLNHKCLCLTKNVPYEPAGFMKCIREQVVSPQAKFEVEMAKTGNGLVHIRCCYNNKYWVTNQAARDDTVWIVASADKPEEDQSKSSCTLFNPRFAEGQTQVRFIHVQLRISVSLWKSATTFENALYLGGRGDVFEVVDWESLVILPPRVAFKSLEDGSYLCSRWIERHPYQRFESNLDVGDPLVAKELFVTADGSLRIKDGHYGKFWRRSPNWIWADASSENTSDDTLFWPVKIQDNVIALRNLGNKNFCGGLTTEYKTNCLNAAYPNICKQSKLVVEELVLSRNIYNINFRLSDSRIYHEQVIEMDTALAVNDSPNRDSTISLKFAEKDSRTRSWNGSVSLKLGVKTTLEVKSVPLILDGKIELSAEVTTACQWGETTTVEHTREANYAVVVPPLSKMKVSLIASRASCDVPFSYSQRDILTDGRTVTKTMDDGLFTGINAYKFDYQNQASYDGQPLSVSSPWRLPRAVYFGICVILVFSVLLPWLHLV</sequence>
<evidence type="ECO:0000256" key="1">
    <source>
        <dbReference type="ARBA" id="ARBA00009831"/>
    </source>
</evidence>
<dbReference type="InterPro" id="IPR036242">
    <property type="entry name" value="Agglutinin_dom_sf"/>
</dbReference>
<dbReference type="Pfam" id="PF07468">
    <property type="entry name" value="Agglutinin"/>
    <property type="match status" value="2"/>
</dbReference>
<keyword evidence="6" id="KW-1185">Reference proteome</keyword>
<keyword evidence="3" id="KW-1133">Transmembrane helix</keyword>
<dbReference type="STRING" id="74649.A0A2P6SCT5"/>
<evidence type="ECO:0000259" key="4">
    <source>
        <dbReference type="SMART" id="SM00791"/>
    </source>
</evidence>
<dbReference type="Gene3D" id="2.80.10.50">
    <property type="match status" value="2"/>
</dbReference>
<evidence type="ECO:0000313" key="5">
    <source>
        <dbReference type="EMBL" id="PRQ56490.1"/>
    </source>
</evidence>
<keyword evidence="3" id="KW-0812">Transmembrane</keyword>
<comment type="similarity">
    <text evidence="1">Belongs to the aerolysin family.</text>
</comment>
<dbReference type="SUPFAM" id="SSF56973">
    <property type="entry name" value="Aerolisin/ETX pore-forming domain"/>
    <property type="match status" value="1"/>
</dbReference>
<evidence type="ECO:0000313" key="6">
    <source>
        <dbReference type="Proteomes" id="UP000238479"/>
    </source>
</evidence>
<evidence type="ECO:0000256" key="2">
    <source>
        <dbReference type="ARBA" id="ARBA00023157"/>
    </source>
</evidence>
<dbReference type="SMART" id="SM00791">
    <property type="entry name" value="Agglutinin"/>
    <property type="match status" value="2"/>
</dbReference>
<dbReference type="InterPro" id="IPR053237">
    <property type="entry name" value="Natterin_C"/>
</dbReference>
<dbReference type="Gene3D" id="2.170.15.10">
    <property type="entry name" value="Proaerolysin, chain A, domain 3"/>
    <property type="match status" value="1"/>
</dbReference>
<feature type="transmembrane region" description="Helical" evidence="3">
    <location>
        <begin position="480"/>
        <end position="500"/>
    </location>
</feature>
<dbReference type="Proteomes" id="UP000238479">
    <property type="component" value="Chromosome 1"/>
</dbReference>
<reference evidence="5 6" key="1">
    <citation type="journal article" date="2018" name="Nat. Genet.">
        <title>The Rosa genome provides new insights in the design of modern roses.</title>
        <authorList>
            <person name="Bendahmane M."/>
        </authorList>
    </citation>
    <scope>NUCLEOTIDE SEQUENCE [LARGE SCALE GENOMIC DNA]</scope>
    <source>
        <strain evidence="6">cv. Old Blush</strain>
    </source>
</reference>
<keyword evidence="2" id="KW-1015">Disulfide bond</keyword>
<name>A0A2P6SCT5_ROSCH</name>
<dbReference type="OrthoDB" id="4948898at2759"/>
<comment type="caution">
    <text evidence="5">The sequence shown here is derived from an EMBL/GenBank/DDBJ whole genome shotgun (WGS) entry which is preliminary data.</text>
</comment>
<dbReference type="OMA" id="KYWAAKQ"/>
<keyword evidence="3" id="KW-0472">Membrane</keyword>
<dbReference type="Gramene" id="PRQ56490">
    <property type="protein sequence ID" value="PRQ56490"/>
    <property type="gene ID" value="RchiOBHm_Chr1g0336971"/>
</dbReference>
<dbReference type="AlphaFoldDB" id="A0A2P6SCT5"/>
<feature type="domain" description="Agglutinin" evidence="4">
    <location>
        <begin position="154"/>
        <end position="290"/>
    </location>
</feature>
<gene>
    <name evidence="5" type="ORF">RchiOBHm_Chr1g0336971</name>
</gene>
<dbReference type="SUPFAM" id="SSF50382">
    <property type="entry name" value="Agglutinin"/>
    <property type="match status" value="2"/>
</dbReference>
<dbReference type="PANTHER" id="PTHR39244:SF5">
    <property type="entry name" value="NATTERIN-3-LIKE"/>
    <property type="match status" value="1"/>
</dbReference>
<dbReference type="Pfam" id="PF01117">
    <property type="entry name" value="Aerolysin"/>
    <property type="match status" value="1"/>
</dbReference>
<proteinExistence type="inferred from homology"/>
<organism evidence="5 6">
    <name type="scientific">Rosa chinensis</name>
    <name type="common">China rose</name>
    <dbReference type="NCBI Taxonomy" id="74649"/>
    <lineage>
        <taxon>Eukaryota</taxon>
        <taxon>Viridiplantae</taxon>
        <taxon>Streptophyta</taxon>
        <taxon>Embryophyta</taxon>
        <taxon>Tracheophyta</taxon>
        <taxon>Spermatophyta</taxon>
        <taxon>Magnoliopsida</taxon>
        <taxon>eudicotyledons</taxon>
        <taxon>Gunneridae</taxon>
        <taxon>Pentapetalae</taxon>
        <taxon>rosids</taxon>
        <taxon>fabids</taxon>
        <taxon>Rosales</taxon>
        <taxon>Rosaceae</taxon>
        <taxon>Rosoideae</taxon>
        <taxon>Rosoideae incertae sedis</taxon>
        <taxon>Rosa</taxon>
    </lineage>
</organism>
<feature type="domain" description="Agglutinin" evidence="4">
    <location>
        <begin position="2"/>
        <end position="149"/>
    </location>
</feature>
<dbReference type="EMBL" id="PDCK01000039">
    <property type="protein sequence ID" value="PRQ56490.1"/>
    <property type="molecule type" value="Genomic_DNA"/>
</dbReference>
<protein>
    <submittedName>
        <fullName evidence="5">Putative aerolysin, Agglutinin domain, aerolysin-like toxin, beta complex domain-containing protein</fullName>
    </submittedName>
</protein>
<dbReference type="PANTHER" id="PTHR39244">
    <property type="entry name" value="NATTERIN-4"/>
    <property type="match status" value="1"/>
</dbReference>
<dbReference type="InterPro" id="IPR008998">
    <property type="entry name" value="Agglutinin"/>
</dbReference>
<dbReference type="InterPro" id="IPR055267">
    <property type="entry name" value="Aerolysin-like_C"/>
</dbReference>
<dbReference type="CDD" id="cd20216">
    <property type="entry name" value="PFM_HFR-2-like"/>
    <property type="match status" value="1"/>
</dbReference>
<accession>A0A2P6SCT5</accession>
<evidence type="ECO:0000256" key="3">
    <source>
        <dbReference type="SAM" id="Phobius"/>
    </source>
</evidence>